<feature type="transmembrane region" description="Helical" evidence="9">
    <location>
        <begin position="675"/>
        <end position="697"/>
    </location>
</feature>
<dbReference type="OMA" id="YRLLCWI"/>
<comment type="subcellular location">
    <subcellularLocation>
        <location evidence="1">Membrane</location>
        <topology evidence="1">Multi-pass membrane protein</topology>
    </subcellularLocation>
</comment>
<gene>
    <name evidence="11" type="ORF">ACA1_076800</name>
</gene>
<dbReference type="PROSITE" id="PS00211">
    <property type="entry name" value="ABC_TRANSPORTER_1"/>
    <property type="match status" value="1"/>
</dbReference>
<keyword evidence="4" id="KW-0547">Nucleotide-binding</keyword>
<keyword evidence="12" id="KW-1185">Reference proteome</keyword>
<dbReference type="Proteomes" id="UP000011083">
    <property type="component" value="Unassembled WGS sequence"/>
</dbReference>
<dbReference type="AlphaFoldDB" id="L8GLB2"/>
<dbReference type="GeneID" id="14914363"/>
<protein>
    <submittedName>
        <fullName evidence="11">ABC2 type transporter</fullName>
    </submittedName>
</protein>
<feature type="transmembrane region" description="Helical" evidence="9">
    <location>
        <begin position="471"/>
        <end position="494"/>
    </location>
</feature>
<dbReference type="SMART" id="SM00382">
    <property type="entry name" value="AAA"/>
    <property type="match status" value="1"/>
</dbReference>
<evidence type="ECO:0000256" key="5">
    <source>
        <dbReference type="ARBA" id="ARBA00022840"/>
    </source>
</evidence>
<dbReference type="VEuPathDB" id="AmoebaDB:ACA1_076800"/>
<dbReference type="InterPro" id="IPR027417">
    <property type="entry name" value="P-loop_NTPase"/>
</dbReference>
<reference evidence="11 12" key="1">
    <citation type="journal article" date="2013" name="Genome Biol.">
        <title>Genome of Acanthamoeba castellanii highlights extensive lateral gene transfer and early evolution of tyrosine kinase signaling.</title>
        <authorList>
            <person name="Clarke M."/>
            <person name="Lohan A.J."/>
            <person name="Liu B."/>
            <person name="Lagkouvardos I."/>
            <person name="Roy S."/>
            <person name="Zafar N."/>
            <person name="Bertelli C."/>
            <person name="Schilde C."/>
            <person name="Kianianmomeni A."/>
            <person name="Burglin T.R."/>
            <person name="Frech C."/>
            <person name="Turcotte B."/>
            <person name="Kopec K.O."/>
            <person name="Synnott J.M."/>
            <person name="Choo C."/>
            <person name="Paponov I."/>
            <person name="Finkler A."/>
            <person name="Soon Heng Tan C."/>
            <person name="Hutchins A.P."/>
            <person name="Weinmeier T."/>
            <person name="Rattei T."/>
            <person name="Chu J.S."/>
            <person name="Gimenez G."/>
            <person name="Irimia M."/>
            <person name="Rigden D.J."/>
            <person name="Fitzpatrick D.A."/>
            <person name="Lorenzo-Morales J."/>
            <person name="Bateman A."/>
            <person name="Chiu C.H."/>
            <person name="Tang P."/>
            <person name="Hegemann P."/>
            <person name="Fromm H."/>
            <person name="Raoult D."/>
            <person name="Greub G."/>
            <person name="Miranda-Saavedra D."/>
            <person name="Chen N."/>
            <person name="Nash P."/>
            <person name="Ginger M.L."/>
            <person name="Horn M."/>
            <person name="Schaap P."/>
            <person name="Caler L."/>
            <person name="Loftus B."/>
        </authorList>
    </citation>
    <scope>NUCLEOTIDE SEQUENCE [LARGE SCALE GENOMIC DNA]</scope>
    <source>
        <strain evidence="11 12">Neff</strain>
    </source>
</reference>
<dbReference type="PANTHER" id="PTHR48041">
    <property type="entry name" value="ABC TRANSPORTER G FAMILY MEMBER 28"/>
    <property type="match status" value="1"/>
</dbReference>
<evidence type="ECO:0000256" key="1">
    <source>
        <dbReference type="ARBA" id="ARBA00004141"/>
    </source>
</evidence>
<evidence type="ECO:0000313" key="11">
    <source>
        <dbReference type="EMBL" id="ELR13827.1"/>
    </source>
</evidence>
<keyword evidence="7 9" id="KW-0472">Membrane</keyword>
<evidence type="ECO:0000256" key="9">
    <source>
        <dbReference type="SAM" id="Phobius"/>
    </source>
</evidence>
<evidence type="ECO:0000256" key="2">
    <source>
        <dbReference type="ARBA" id="ARBA00022448"/>
    </source>
</evidence>
<name>L8GLB2_ACACF</name>
<dbReference type="InterPro" id="IPR003439">
    <property type="entry name" value="ABC_transporter-like_ATP-bd"/>
</dbReference>
<accession>L8GLB2</accession>
<dbReference type="EMBL" id="KB008074">
    <property type="protein sequence ID" value="ELR13827.1"/>
    <property type="molecule type" value="Genomic_DNA"/>
</dbReference>
<evidence type="ECO:0000256" key="7">
    <source>
        <dbReference type="ARBA" id="ARBA00023136"/>
    </source>
</evidence>
<sequence>MLDSQDDLQGSLDGHNEGKRLLDGHAGGTSVTTIGVDSEIKHRRRTRSARAQSTGSGGGIALTWEDVCYSFAPKRSLLACMKKPTPEEERAQKLILNHVSGAVLPGQLLAIMGASGSGKTTLLDVLAGRQKTGTLTGRILVNGQRRDKYYKRQSGYVTQDDCLKERLTVYETFMFYAHLRLPSHLTMAERRERVERVIEELGLEKVRDSKVGGQFVRGISGGERKRVSIGCELITDPSLIFLDEPTTGLDSYNSLGVMDRLSALAGHGRAVPRSTIFHNVDQLMILSRGDVVYFGPAKHAVTYFAGLHFHIRPFINPADFLLDVVIQNQERYERAQKKLQPSSSLLDAESGLSVGPTTTSSTLDFALAKSPAYYIARKPRQFDSDEDDGDDDNKLMNDDGLGDDYSLDMAEAYRSSLLGKAMTTIQEVKDKSERGELAVDESLKQEYASSWLKQFFVLSFRNLRDLGRNPMSTYVLVIQTLFMGLLMGSIYFDLGLDQSSIQNRLGALFFVVTNQSFSMISALNLFLQERDVFNRERAAGVYSTSAYFVAKNLATIENFGVYTLTVVTFASVAASLYLFIGTLSPNAVVATILSPVTTVLFLMFGGFYINLDNIPVYYTWLYYVSYFRYAYEVLVTNELEGLKFSCLPSDPACIPTGEVQLQRLGMANIEIWENIGILASMILGYRLLAYVCLRFLYKEKR</sequence>
<dbReference type="InterPro" id="IPR013525">
    <property type="entry name" value="ABC2_TM"/>
</dbReference>
<proteinExistence type="predicted"/>
<dbReference type="RefSeq" id="XP_004335840.1">
    <property type="nucleotide sequence ID" value="XM_004335792.1"/>
</dbReference>
<dbReference type="PROSITE" id="PS50893">
    <property type="entry name" value="ABC_TRANSPORTER_2"/>
    <property type="match status" value="1"/>
</dbReference>
<dbReference type="OrthoDB" id="26425at2759"/>
<dbReference type="GO" id="GO:0140359">
    <property type="term" value="F:ABC-type transporter activity"/>
    <property type="evidence" value="ECO:0007669"/>
    <property type="project" value="InterPro"/>
</dbReference>
<evidence type="ECO:0000259" key="10">
    <source>
        <dbReference type="PROSITE" id="PS50893"/>
    </source>
</evidence>
<feature type="compositionally biased region" description="Basic and acidic residues" evidence="8">
    <location>
        <begin position="14"/>
        <end position="23"/>
    </location>
</feature>
<feature type="transmembrane region" description="Helical" evidence="9">
    <location>
        <begin position="506"/>
        <end position="527"/>
    </location>
</feature>
<dbReference type="SUPFAM" id="SSF52540">
    <property type="entry name" value="P-loop containing nucleoside triphosphate hydrolases"/>
    <property type="match status" value="1"/>
</dbReference>
<keyword evidence="2" id="KW-0813">Transport</keyword>
<dbReference type="Gene3D" id="3.40.50.300">
    <property type="entry name" value="P-loop containing nucleotide triphosphate hydrolases"/>
    <property type="match status" value="1"/>
</dbReference>
<dbReference type="Pfam" id="PF01061">
    <property type="entry name" value="ABC2_membrane"/>
    <property type="match status" value="2"/>
</dbReference>
<feature type="domain" description="ABC transporter" evidence="10">
    <location>
        <begin position="62"/>
        <end position="313"/>
    </location>
</feature>
<dbReference type="InterPro" id="IPR003593">
    <property type="entry name" value="AAA+_ATPase"/>
</dbReference>
<evidence type="ECO:0000313" key="12">
    <source>
        <dbReference type="Proteomes" id="UP000011083"/>
    </source>
</evidence>
<keyword evidence="5" id="KW-0067">ATP-binding</keyword>
<keyword evidence="6 9" id="KW-1133">Transmembrane helix</keyword>
<dbReference type="GO" id="GO:0005524">
    <property type="term" value="F:ATP binding"/>
    <property type="evidence" value="ECO:0007669"/>
    <property type="project" value="UniProtKB-KW"/>
</dbReference>
<evidence type="ECO:0000256" key="6">
    <source>
        <dbReference type="ARBA" id="ARBA00022989"/>
    </source>
</evidence>
<keyword evidence="3 9" id="KW-0812">Transmembrane</keyword>
<organism evidence="11 12">
    <name type="scientific">Acanthamoeba castellanii (strain ATCC 30010 / Neff)</name>
    <dbReference type="NCBI Taxonomy" id="1257118"/>
    <lineage>
        <taxon>Eukaryota</taxon>
        <taxon>Amoebozoa</taxon>
        <taxon>Discosea</taxon>
        <taxon>Longamoebia</taxon>
        <taxon>Centramoebida</taxon>
        <taxon>Acanthamoebidae</taxon>
        <taxon>Acanthamoeba</taxon>
    </lineage>
</organism>
<dbReference type="KEGG" id="acan:ACA1_076800"/>
<dbReference type="Pfam" id="PF00005">
    <property type="entry name" value="ABC_tran"/>
    <property type="match status" value="1"/>
</dbReference>
<evidence type="ECO:0000256" key="3">
    <source>
        <dbReference type="ARBA" id="ARBA00022692"/>
    </source>
</evidence>
<feature type="region of interest" description="Disordered" evidence="8">
    <location>
        <begin position="1"/>
        <end position="56"/>
    </location>
</feature>
<evidence type="ECO:0000256" key="4">
    <source>
        <dbReference type="ARBA" id="ARBA00022741"/>
    </source>
</evidence>
<dbReference type="InterPro" id="IPR050352">
    <property type="entry name" value="ABCG_transporters"/>
</dbReference>
<dbReference type="GO" id="GO:0016887">
    <property type="term" value="F:ATP hydrolysis activity"/>
    <property type="evidence" value="ECO:0007669"/>
    <property type="project" value="InterPro"/>
</dbReference>
<dbReference type="PANTHER" id="PTHR48041:SF139">
    <property type="entry name" value="PROTEIN SCARLET"/>
    <property type="match status" value="1"/>
</dbReference>
<feature type="transmembrane region" description="Helical" evidence="9">
    <location>
        <begin position="587"/>
        <end position="609"/>
    </location>
</feature>
<feature type="transmembrane region" description="Helical" evidence="9">
    <location>
        <begin position="559"/>
        <end position="580"/>
    </location>
</feature>
<evidence type="ECO:0000256" key="8">
    <source>
        <dbReference type="SAM" id="MobiDB-lite"/>
    </source>
</evidence>
<feature type="region of interest" description="Disordered" evidence="8">
    <location>
        <begin position="380"/>
        <end position="399"/>
    </location>
</feature>
<dbReference type="GO" id="GO:0016020">
    <property type="term" value="C:membrane"/>
    <property type="evidence" value="ECO:0007669"/>
    <property type="project" value="UniProtKB-SubCell"/>
</dbReference>
<dbReference type="InterPro" id="IPR017871">
    <property type="entry name" value="ABC_transporter-like_CS"/>
</dbReference>